<evidence type="ECO:0000256" key="1">
    <source>
        <dbReference type="SAM" id="Phobius"/>
    </source>
</evidence>
<accession>A0A381R5V3</accession>
<keyword evidence="1" id="KW-0472">Membrane</keyword>
<evidence type="ECO:0000313" key="2">
    <source>
        <dbReference type="EMBL" id="SUZ87125.1"/>
    </source>
</evidence>
<proteinExistence type="predicted"/>
<keyword evidence="1" id="KW-0812">Transmembrane</keyword>
<dbReference type="AlphaFoldDB" id="A0A381R5V3"/>
<reference evidence="2" key="1">
    <citation type="submission" date="2018-05" db="EMBL/GenBank/DDBJ databases">
        <authorList>
            <person name="Lanie J.A."/>
            <person name="Ng W.-L."/>
            <person name="Kazmierczak K.M."/>
            <person name="Andrzejewski T.M."/>
            <person name="Davidsen T.M."/>
            <person name="Wayne K.J."/>
            <person name="Tettelin H."/>
            <person name="Glass J.I."/>
            <person name="Rusch D."/>
            <person name="Podicherti R."/>
            <person name="Tsui H.-C.T."/>
            <person name="Winkler M.E."/>
        </authorList>
    </citation>
    <scope>NUCLEOTIDE SEQUENCE</scope>
</reference>
<sequence length="414" mass="45229">MGVRCLGVVIVAFGFMVAMVVPVQAQFEMPDPKEMSGIPLPSRDLADGTISVRLILGVLANNIIDHSIDLRVNEEIRTAKTNENGRAQFTEVTPGMLVSVSATVDGEQLASQAFEMPGVGGVRVMLVATPSPSPDASTRLGQEESTATGRSADLVLGGDSRFLVEIGAEQTIEFYSILEVVNDSNQPIMPAAPFRFTLPANAVNVSLLNGSSSLARIADGEVVVQGPLPPGRTPVNFAYILSYAGPTFELAQYLPVSLNQVAVIVEKHASMDMISAQVERRREMEADGATYIVGAGPALAAGQTFDLSLTGLPYRSTTPRTVALTLAGLLIFWCVWMSYSRRLQTGRVRERETLEGKREKLYRELVRVESKHRDGDIAEAWYVKRRRELFGQLERVYRRLDQHKMSGREITASS</sequence>
<feature type="transmembrane region" description="Helical" evidence="1">
    <location>
        <begin position="322"/>
        <end position="339"/>
    </location>
</feature>
<keyword evidence="1" id="KW-1133">Transmembrane helix</keyword>
<protein>
    <submittedName>
        <fullName evidence="2">Uncharacterized protein</fullName>
    </submittedName>
</protein>
<name>A0A381R5V3_9ZZZZ</name>
<gene>
    <name evidence="2" type="ORF">METZ01_LOCUS39979</name>
</gene>
<organism evidence="2">
    <name type="scientific">marine metagenome</name>
    <dbReference type="NCBI Taxonomy" id="408172"/>
    <lineage>
        <taxon>unclassified sequences</taxon>
        <taxon>metagenomes</taxon>
        <taxon>ecological metagenomes</taxon>
    </lineage>
</organism>
<dbReference type="EMBL" id="UINC01001710">
    <property type="protein sequence ID" value="SUZ87125.1"/>
    <property type="molecule type" value="Genomic_DNA"/>
</dbReference>